<organism evidence="1 2">
    <name type="scientific">Microseira wollei NIES-4236</name>
    <dbReference type="NCBI Taxonomy" id="2530354"/>
    <lineage>
        <taxon>Bacteria</taxon>
        <taxon>Bacillati</taxon>
        <taxon>Cyanobacteriota</taxon>
        <taxon>Cyanophyceae</taxon>
        <taxon>Oscillatoriophycideae</taxon>
        <taxon>Aerosakkonematales</taxon>
        <taxon>Aerosakkonemataceae</taxon>
        <taxon>Microseira</taxon>
    </lineage>
</organism>
<proteinExistence type="predicted"/>
<dbReference type="EMBL" id="BLAY01000026">
    <property type="protein sequence ID" value="GET37331.1"/>
    <property type="molecule type" value="Genomic_DNA"/>
</dbReference>
<sequence>MSTFDIGNLCGTQAYSGSLDGAAAFDLYCTLSGAEVTLESSLGGASNYSNVPSCSGDIL</sequence>
<name>A0AAV3X9L9_9CYAN</name>
<comment type="caution">
    <text evidence="1">The sequence shown here is derived from an EMBL/GenBank/DDBJ whole genome shotgun (WGS) entry which is preliminary data.</text>
</comment>
<evidence type="ECO:0000313" key="1">
    <source>
        <dbReference type="EMBL" id="GET37331.1"/>
    </source>
</evidence>
<dbReference type="Proteomes" id="UP001050975">
    <property type="component" value="Unassembled WGS sequence"/>
</dbReference>
<dbReference type="AlphaFoldDB" id="A0AAV3X9L9"/>
<gene>
    <name evidence="1" type="ORF">MiSe_20840</name>
</gene>
<reference evidence="1" key="1">
    <citation type="submission" date="2019-10" db="EMBL/GenBank/DDBJ databases">
        <title>Draft genome sequece of Microseira wollei NIES-4236.</title>
        <authorList>
            <person name="Yamaguchi H."/>
            <person name="Suzuki S."/>
            <person name="Kawachi M."/>
        </authorList>
    </citation>
    <scope>NUCLEOTIDE SEQUENCE</scope>
    <source>
        <strain evidence="1">NIES-4236</strain>
    </source>
</reference>
<evidence type="ECO:0000313" key="2">
    <source>
        <dbReference type="Proteomes" id="UP001050975"/>
    </source>
</evidence>
<dbReference type="RefSeq" id="WP_226578617.1">
    <property type="nucleotide sequence ID" value="NZ_BLAY01000026.1"/>
</dbReference>
<keyword evidence="2" id="KW-1185">Reference proteome</keyword>
<protein>
    <submittedName>
        <fullName evidence="1">Uncharacterized protein</fullName>
    </submittedName>
</protein>
<accession>A0AAV3X9L9</accession>